<dbReference type="PANTHER" id="PTHR46847">
    <property type="entry name" value="D-ALLOSE-BINDING PERIPLASMIC PROTEIN-RELATED"/>
    <property type="match status" value="1"/>
</dbReference>
<dbReference type="GO" id="GO:0030246">
    <property type="term" value="F:carbohydrate binding"/>
    <property type="evidence" value="ECO:0007669"/>
    <property type="project" value="UniProtKB-ARBA"/>
</dbReference>
<dbReference type="InterPro" id="IPR019546">
    <property type="entry name" value="TAT_signal_bac_arc"/>
</dbReference>
<name>A0A5M3WFX8_9ACTN</name>
<dbReference type="SUPFAM" id="SSF53822">
    <property type="entry name" value="Periplasmic binding protein-like I"/>
    <property type="match status" value="1"/>
</dbReference>
<keyword evidence="6" id="KW-1185">Reference proteome</keyword>
<dbReference type="PANTHER" id="PTHR46847:SF1">
    <property type="entry name" value="D-ALLOSE-BINDING PERIPLASMIC PROTEIN-RELATED"/>
    <property type="match status" value="1"/>
</dbReference>
<reference evidence="5 6" key="1">
    <citation type="submission" date="2019-10" db="EMBL/GenBank/DDBJ databases">
        <title>Whole genome shotgun sequence of Acrocarpospora macrocephala NBRC 16266.</title>
        <authorList>
            <person name="Ichikawa N."/>
            <person name="Kimura A."/>
            <person name="Kitahashi Y."/>
            <person name="Komaki H."/>
            <person name="Oguchi A."/>
        </authorList>
    </citation>
    <scope>NUCLEOTIDE SEQUENCE [LARGE SCALE GENOMIC DNA]</scope>
    <source>
        <strain evidence="5 6">NBRC 16266</strain>
    </source>
</reference>
<dbReference type="NCBIfam" id="TIGR01409">
    <property type="entry name" value="TAT_signal_seq"/>
    <property type="match status" value="1"/>
</dbReference>
<dbReference type="Proteomes" id="UP000331127">
    <property type="component" value="Unassembled WGS sequence"/>
</dbReference>
<dbReference type="GO" id="GO:0030313">
    <property type="term" value="C:cell envelope"/>
    <property type="evidence" value="ECO:0007669"/>
    <property type="project" value="UniProtKB-SubCell"/>
</dbReference>
<dbReference type="RefSeq" id="WP_155352883.1">
    <property type="nucleotide sequence ID" value="NZ_BAAAHL010000077.1"/>
</dbReference>
<dbReference type="InterPro" id="IPR025997">
    <property type="entry name" value="SBP_2_dom"/>
</dbReference>
<dbReference type="InterPro" id="IPR006311">
    <property type="entry name" value="TAT_signal"/>
</dbReference>
<dbReference type="AlphaFoldDB" id="A0A5M3WFX8"/>
<organism evidence="5 6">
    <name type="scientific">Acrocarpospora macrocephala</name>
    <dbReference type="NCBI Taxonomy" id="150177"/>
    <lineage>
        <taxon>Bacteria</taxon>
        <taxon>Bacillati</taxon>
        <taxon>Actinomycetota</taxon>
        <taxon>Actinomycetes</taxon>
        <taxon>Streptosporangiales</taxon>
        <taxon>Streptosporangiaceae</taxon>
        <taxon>Acrocarpospora</taxon>
    </lineage>
</organism>
<dbReference type="OrthoDB" id="3600104at2"/>
<dbReference type="InterPro" id="IPR028082">
    <property type="entry name" value="Peripla_BP_I"/>
</dbReference>
<evidence type="ECO:0000259" key="4">
    <source>
        <dbReference type="Pfam" id="PF13407"/>
    </source>
</evidence>
<evidence type="ECO:0000256" key="3">
    <source>
        <dbReference type="ARBA" id="ARBA00022729"/>
    </source>
</evidence>
<comment type="subcellular location">
    <subcellularLocation>
        <location evidence="1">Cell envelope</location>
    </subcellularLocation>
</comment>
<feature type="domain" description="Periplasmic binding protein" evidence="4">
    <location>
        <begin position="154"/>
        <end position="304"/>
    </location>
</feature>
<proteinExistence type="inferred from homology"/>
<comment type="caution">
    <text evidence="5">The sequence shown here is derived from an EMBL/GenBank/DDBJ whole genome shotgun (WGS) entry which is preliminary data.</text>
</comment>
<dbReference type="EMBL" id="BLAE01000005">
    <property type="protein sequence ID" value="GES07170.1"/>
    <property type="molecule type" value="Genomic_DNA"/>
</dbReference>
<comment type="similarity">
    <text evidence="2">Belongs to the bacterial solute-binding protein 2 family.</text>
</comment>
<evidence type="ECO:0000256" key="1">
    <source>
        <dbReference type="ARBA" id="ARBA00004196"/>
    </source>
</evidence>
<keyword evidence="3" id="KW-0732">Signal</keyword>
<dbReference type="Pfam" id="PF13407">
    <property type="entry name" value="Peripla_BP_4"/>
    <property type="match status" value="1"/>
</dbReference>
<evidence type="ECO:0000256" key="2">
    <source>
        <dbReference type="ARBA" id="ARBA00007639"/>
    </source>
</evidence>
<dbReference type="Gene3D" id="3.40.50.2300">
    <property type="match status" value="2"/>
</dbReference>
<sequence length="446" mass="47509">MAHNSSVSSADISRRNLLKFAGIGGLAIAGLPALAACGAESQTAAGTDLLMNHLIANVEAFESTDRAFKLAVQALKGSASFTSHDGDMQKAFAQELQFPSLGVKGVHSYLVADAALDRYTKVLADAKIAHSNLSNRLPWFAPSDPKFNGYFIGNVGGPFAEEAYLVTKVLLERGDGKGEAILLGGPKGGLSETARRFGVNRAVAEFPGVKVVANAYTDWDPKKAESELAALLPAHPKVKYVIAFNDGVALGALAALNAARNTTALVIGMDGDPAFLERMQKEERIVATSAGLIAFSGVLAAVRLYDFLNGVKFHPLEVFIDTDSIIVDTPEAAAELLNITGPDAPLLWDATKMSRHLQGDKWILPHRCLVSDPTDFAWGDKPGTNPTPRPAGFAWPPAYQTALANGEIDVVNADWEKRFVDPYLAVRAKATTKEGALGTFKRIGLI</sequence>
<gene>
    <name evidence="5" type="primary">rbsB_1</name>
    <name evidence="5" type="ORF">Amac_007650</name>
</gene>
<evidence type="ECO:0000313" key="6">
    <source>
        <dbReference type="Proteomes" id="UP000331127"/>
    </source>
</evidence>
<evidence type="ECO:0000313" key="5">
    <source>
        <dbReference type="EMBL" id="GES07170.1"/>
    </source>
</evidence>
<accession>A0A5M3WFX8</accession>
<protein>
    <submittedName>
        <fullName evidence="5">ABC transporter substrate-binding protein</fullName>
    </submittedName>
</protein>
<dbReference type="PROSITE" id="PS51318">
    <property type="entry name" value="TAT"/>
    <property type="match status" value="1"/>
</dbReference>